<dbReference type="SUPFAM" id="SSF52540">
    <property type="entry name" value="P-loop containing nucleoside triphosphate hydrolases"/>
    <property type="match status" value="1"/>
</dbReference>
<feature type="domain" description="Disease resistance R13L4/SHOC-2-like LRR" evidence="7">
    <location>
        <begin position="572"/>
        <end position="841"/>
    </location>
</feature>
<accession>A0A834YR55</accession>
<dbReference type="AlphaFoldDB" id="A0A834YR55"/>
<dbReference type="Pfam" id="PF18052">
    <property type="entry name" value="Rx_N"/>
    <property type="match status" value="1"/>
</dbReference>
<dbReference type="InterPro" id="IPR002182">
    <property type="entry name" value="NB-ARC"/>
</dbReference>
<dbReference type="GO" id="GO:0043531">
    <property type="term" value="F:ADP binding"/>
    <property type="evidence" value="ECO:0007669"/>
    <property type="project" value="InterPro"/>
</dbReference>
<dbReference type="InterPro" id="IPR027417">
    <property type="entry name" value="P-loop_NTPase"/>
</dbReference>
<keyword evidence="1" id="KW-0677">Repeat</keyword>
<feature type="domain" description="Disease resistance N-terminal" evidence="5">
    <location>
        <begin position="5"/>
        <end position="88"/>
    </location>
</feature>
<dbReference type="PRINTS" id="PR00364">
    <property type="entry name" value="DISEASERSIST"/>
</dbReference>
<organism evidence="8 9">
    <name type="scientific">Tetracentron sinense</name>
    <name type="common">Spur-leaf</name>
    <dbReference type="NCBI Taxonomy" id="13715"/>
    <lineage>
        <taxon>Eukaryota</taxon>
        <taxon>Viridiplantae</taxon>
        <taxon>Streptophyta</taxon>
        <taxon>Embryophyta</taxon>
        <taxon>Tracheophyta</taxon>
        <taxon>Spermatophyta</taxon>
        <taxon>Magnoliopsida</taxon>
        <taxon>Trochodendrales</taxon>
        <taxon>Trochodendraceae</taxon>
        <taxon>Tetracentron</taxon>
    </lineage>
</organism>
<dbReference type="Pfam" id="PF23598">
    <property type="entry name" value="LRR_14"/>
    <property type="match status" value="1"/>
</dbReference>
<evidence type="ECO:0000259" key="7">
    <source>
        <dbReference type="Pfam" id="PF23598"/>
    </source>
</evidence>
<feature type="domain" description="Disease resistance protein winged helix" evidence="6">
    <location>
        <begin position="432"/>
        <end position="503"/>
    </location>
</feature>
<dbReference type="EMBL" id="JABCRI010000014">
    <property type="protein sequence ID" value="KAF8393969.1"/>
    <property type="molecule type" value="Genomic_DNA"/>
</dbReference>
<keyword evidence="2" id="KW-0547">Nucleotide-binding</keyword>
<evidence type="ECO:0000259" key="6">
    <source>
        <dbReference type="Pfam" id="PF23559"/>
    </source>
</evidence>
<protein>
    <recommendedName>
        <fullName evidence="10">Disease resistance protein RPM1-like</fullName>
    </recommendedName>
</protein>
<dbReference type="Proteomes" id="UP000655225">
    <property type="component" value="Unassembled WGS sequence"/>
</dbReference>
<dbReference type="GO" id="GO:0098542">
    <property type="term" value="P:defense response to other organism"/>
    <property type="evidence" value="ECO:0007669"/>
    <property type="project" value="TreeGrafter"/>
</dbReference>
<sequence length="911" mass="104855">MAESAVTFLLHRLTTLPEQELKLLTGVPQEVEFITKELQMIQGFLREADAKEDRDKAVKAWVDQVRDIAYDMEDILDEFTLRLEQQYQRQGIVGFLYKTVHFVTNLKLRHNLGTKIQAIKESIVEVSARRQRYGLNCLEQSSNSNSKIDTLHDLRQNALLLGEAELVGINMPRKKLIRWLVEGESRLEVVSVWSMGGSGKTTLVRMVYDHPRVKEYFKHHAWINVSESFKINELLKDLIKQLYGEIRQSAPQAVDTMDVVSLKNIVKEFLQQKRYVIVFDDIWSIDAWEAVKYALPDSNCGSRIMVTTRSSNIASSCKEPYGHVYNLEPLANKDSWTLFCNKVFRKNSCPPQLEGLSRNILKRCGGLPLAIVTIGGVLSTKDKTLIEWEMVHRSLGSFLESNDKLKNMQKILSLSYNDLPCHLKPCFLHLSIFPEDYLIQSSRLIRIWTADGLVKEKEGLTLEEVAKSYLYELINRSLVQIIRTGHLRQITRYKIHDFVRDIIVKKSKEQNFGAIVVAQNTELNEKVRRLSIHNNFGNVYVPQNKSFSHLRSLFMFGVDTLPELFICAFFSSLRRTKIKELPNSIVKLQNLETLDLGGITFLCKLPNEIFKLKRLRYFKFGNIKAGPVSINESEEQVGIWSLVNLEVLRVINVYQGGRVTRELGRLTKLRRLAIRGLRRKDGADLCCSIEKMSNLRFLDVMRSERKEFLDIQSLSSPPMLLQKLYLVGGLEKFPNWISSLKNLEMISLTESKLRYDPLEVLQALPNLVGLTLHEAYDGEEMCFKEGRFQTLKHLELCRLESLRLVRVEEGALSHLQYLCIFECKMLEKVPLGIECLSNLKVLMLSEMSNEFVTSLNPKEQGRDNWKVAHVPTIFHLKMSNDMMSIASVLNLRSIPRTSNHRIGLLALEEED</sequence>
<evidence type="ECO:0000256" key="3">
    <source>
        <dbReference type="ARBA" id="ARBA00022821"/>
    </source>
</evidence>
<reference evidence="8 9" key="1">
    <citation type="submission" date="2020-04" db="EMBL/GenBank/DDBJ databases">
        <title>Plant Genome Project.</title>
        <authorList>
            <person name="Zhang R.-G."/>
        </authorList>
    </citation>
    <scope>NUCLEOTIDE SEQUENCE [LARGE SCALE GENOMIC DNA]</scope>
    <source>
        <strain evidence="8">YNK0</strain>
        <tissue evidence="8">Leaf</tissue>
    </source>
</reference>
<dbReference type="Gene3D" id="1.10.8.430">
    <property type="entry name" value="Helical domain of apoptotic protease-activating factors"/>
    <property type="match status" value="1"/>
</dbReference>
<dbReference type="OrthoDB" id="598235at2759"/>
<evidence type="ECO:0000259" key="5">
    <source>
        <dbReference type="Pfam" id="PF18052"/>
    </source>
</evidence>
<dbReference type="InterPro" id="IPR058922">
    <property type="entry name" value="WHD_DRP"/>
</dbReference>
<dbReference type="FunFam" id="3.40.50.300:FF:001091">
    <property type="entry name" value="Probable disease resistance protein At1g61300"/>
    <property type="match status" value="1"/>
</dbReference>
<dbReference type="InterPro" id="IPR032675">
    <property type="entry name" value="LRR_dom_sf"/>
</dbReference>
<dbReference type="InterPro" id="IPR041118">
    <property type="entry name" value="Rx_N"/>
</dbReference>
<gene>
    <name evidence="8" type="ORF">HHK36_020171</name>
</gene>
<evidence type="ECO:0000256" key="2">
    <source>
        <dbReference type="ARBA" id="ARBA00022741"/>
    </source>
</evidence>
<evidence type="ECO:0000256" key="1">
    <source>
        <dbReference type="ARBA" id="ARBA00022737"/>
    </source>
</evidence>
<evidence type="ECO:0000313" key="8">
    <source>
        <dbReference type="EMBL" id="KAF8393969.1"/>
    </source>
</evidence>
<dbReference type="Gene3D" id="1.20.5.4130">
    <property type="match status" value="1"/>
</dbReference>
<dbReference type="SUPFAM" id="SSF52058">
    <property type="entry name" value="L domain-like"/>
    <property type="match status" value="1"/>
</dbReference>
<evidence type="ECO:0000259" key="4">
    <source>
        <dbReference type="Pfam" id="PF00931"/>
    </source>
</evidence>
<name>A0A834YR55_TETSI</name>
<dbReference type="Gene3D" id="3.40.50.300">
    <property type="entry name" value="P-loop containing nucleotide triphosphate hydrolases"/>
    <property type="match status" value="1"/>
</dbReference>
<dbReference type="InterPro" id="IPR042197">
    <property type="entry name" value="Apaf_helical"/>
</dbReference>
<dbReference type="OMA" id="HKLNRGD"/>
<dbReference type="CDD" id="cd14798">
    <property type="entry name" value="RX-CC_like"/>
    <property type="match status" value="1"/>
</dbReference>
<dbReference type="InterPro" id="IPR055414">
    <property type="entry name" value="LRR_R13L4/SHOC2-like"/>
</dbReference>
<keyword evidence="3" id="KW-0611">Plant defense</keyword>
<proteinExistence type="predicted"/>
<feature type="domain" description="NB-ARC" evidence="4">
    <location>
        <begin position="174"/>
        <end position="348"/>
    </location>
</feature>
<dbReference type="InterPro" id="IPR036388">
    <property type="entry name" value="WH-like_DNA-bd_sf"/>
</dbReference>
<dbReference type="PANTHER" id="PTHR23155:SF1205">
    <property type="entry name" value="DISEASE RESISTANCE PROTEIN RPM1"/>
    <property type="match status" value="1"/>
</dbReference>
<keyword evidence="9" id="KW-1185">Reference proteome</keyword>
<evidence type="ECO:0008006" key="10">
    <source>
        <dbReference type="Google" id="ProtNLM"/>
    </source>
</evidence>
<dbReference type="Pfam" id="PF00931">
    <property type="entry name" value="NB-ARC"/>
    <property type="match status" value="1"/>
</dbReference>
<dbReference type="FunFam" id="1.10.10.10:FF:000322">
    <property type="entry name" value="Probable disease resistance protein At1g63360"/>
    <property type="match status" value="1"/>
</dbReference>
<dbReference type="InterPro" id="IPR038005">
    <property type="entry name" value="RX-like_CC"/>
</dbReference>
<dbReference type="PANTHER" id="PTHR23155">
    <property type="entry name" value="DISEASE RESISTANCE PROTEIN RP"/>
    <property type="match status" value="1"/>
</dbReference>
<dbReference type="Gene3D" id="1.10.10.10">
    <property type="entry name" value="Winged helix-like DNA-binding domain superfamily/Winged helix DNA-binding domain"/>
    <property type="match status" value="1"/>
</dbReference>
<comment type="caution">
    <text evidence="8">The sequence shown here is derived from an EMBL/GenBank/DDBJ whole genome shotgun (WGS) entry which is preliminary data.</text>
</comment>
<dbReference type="Pfam" id="PF23559">
    <property type="entry name" value="WHD_DRP"/>
    <property type="match status" value="1"/>
</dbReference>
<dbReference type="Gene3D" id="3.80.10.10">
    <property type="entry name" value="Ribonuclease Inhibitor"/>
    <property type="match status" value="1"/>
</dbReference>
<evidence type="ECO:0000313" key="9">
    <source>
        <dbReference type="Proteomes" id="UP000655225"/>
    </source>
</evidence>
<dbReference type="InterPro" id="IPR044974">
    <property type="entry name" value="Disease_R_plants"/>
</dbReference>